<dbReference type="AlphaFoldDB" id="A0A1H0F0U6"/>
<dbReference type="Proteomes" id="UP000199182">
    <property type="component" value="Unassembled WGS sequence"/>
</dbReference>
<accession>A0A1H0F0U6</accession>
<protein>
    <submittedName>
        <fullName evidence="1">Uncharacterized protein</fullName>
    </submittedName>
</protein>
<dbReference type="OrthoDB" id="1735241at2"/>
<keyword evidence="2" id="KW-1185">Reference proteome</keyword>
<dbReference type="RefSeq" id="WP_092642601.1">
    <property type="nucleotide sequence ID" value="NZ_FNID01000037.1"/>
</dbReference>
<proteinExistence type="predicted"/>
<reference evidence="1 2" key="1">
    <citation type="submission" date="2016-10" db="EMBL/GenBank/DDBJ databases">
        <authorList>
            <person name="de Groot N.N."/>
        </authorList>
    </citation>
    <scope>NUCLEOTIDE SEQUENCE [LARGE SCALE GENOMIC DNA]</scope>
    <source>
        <strain evidence="1 2">CGMCC 1.5012</strain>
    </source>
</reference>
<sequence>MQNQNIPINVGDTLFIEHGDGQCIESRVLDKAIQSNSTYFYLDCPDKNKWINENELGKTIFTPEQYRQKPSVSKEREDELQELFWAETNEEWTQEWRDNLTKDEQKLVDKWDAAYNRGVKSICEKILELEKSRSAPQMF</sequence>
<evidence type="ECO:0000313" key="2">
    <source>
        <dbReference type="Proteomes" id="UP000199182"/>
    </source>
</evidence>
<name>A0A1H0F0U6_9FIRM</name>
<gene>
    <name evidence="1" type="ORF">SAMN05192585_13716</name>
</gene>
<evidence type="ECO:0000313" key="1">
    <source>
        <dbReference type="EMBL" id="SDN88193.1"/>
    </source>
</evidence>
<dbReference type="EMBL" id="FNID01000037">
    <property type="protein sequence ID" value="SDN88193.1"/>
    <property type="molecule type" value="Genomic_DNA"/>
</dbReference>
<organism evidence="1 2">
    <name type="scientific">Acetanaerobacterium elongatum</name>
    <dbReference type="NCBI Taxonomy" id="258515"/>
    <lineage>
        <taxon>Bacteria</taxon>
        <taxon>Bacillati</taxon>
        <taxon>Bacillota</taxon>
        <taxon>Clostridia</taxon>
        <taxon>Eubacteriales</taxon>
        <taxon>Oscillospiraceae</taxon>
        <taxon>Acetanaerobacterium</taxon>
    </lineage>
</organism>